<dbReference type="RefSeq" id="WP_199567914.1">
    <property type="nucleotide sequence ID" value="NZ_JAENBP010000005.1"/>
</dbReference>
<dbReference type="EMBL" id="JAENBP010000005">
    <property type="protein sequence ID" value="MBJ8349999.1"/>
    <property type="molecule type" value="Genomic_DNA"/>
</dbReference>
<evidence type="ECO:0008006" key="3">
    <source>
        <dbReference type="Google" id="ProtNLM"/>
    </source>
</evidence>
<organism evidence="1 2">
    <name type="scientific">Streptococcus zalophi</name>
    <dbReference type="NCBI Taxonomy" id="640031"/>
    <lineage>
        <taxon>Bacteria</taxon>
        <taxon>Bacillati</taxon>
        <taxon>Bacillota</taxon>
        <taxon>Bacilli</taxon>
        <taxon>Lactobacillales</taxon>
        <taxon>Streptococcaceae</taxon>
        <taxon>Streptococcus</taxon>
    </lineage>
</organism>
<evidence type="ECO:0000313" key="1">
    <source>
        <dbReference type="EMBL" id="MBJ8349999.1"/>
    </source>
</evidence>
<evidence type="ECO:0000313" key="2">
    <source>
        <dbReference type="Proteomes" id="UP000644875"/>
    </source>
</evidence>
<protein>
    <recommendedName>
        <fullName evidence="3">YolD-like family protein</fullName>
    </recommendedName>
</protein>
<accession>A0A934PAJ8</accession>
<keyword evidence="2" id="KW-1185">Reference proteome</keyword>
<reference evidence="1 2" key="1">
    <citation type="journal article" date="2021" name="Int. J. Syst. Evol. Microbiol.">
        <title>Streptococcus vicugnae sp. nov., isolated from faeces of alpacas (Vicugna pacos) and cattle (Bos taurus), Streptococcus zalophi sp. nov., and Streptococcus pacificus sp. nov., isolated from respiratory tract of California sea lions (Zalophus californianus).</title>
        <authorList>
            <person name="Volokhov D.V."/>
            <person name="Zagorodnyaya T.A."/>
            <person name="Shen Z."/>
            <person name="Blom J."/>
            <person name="Furtak V.A."/>
            <person name="Eisenberg T."/>
            <person name="Fan P."/>
            <person name="Jeong K.C."/>
            <person name="Gao Y."/>
            <person name="Zhang S."/>
            <person name="Amselle M."/>
        </authorList>
    </citation>
    <scope>NUCLEOTIDE SEQUENCE [LARGE SCALE GENOMIC DNA]</scope>
    <source>
        <strain evidence="2">CSL7508-lung</strain>
    </source>
</reference>
<sequence>MIDRSYLPFQSAREYQDRKMAKWMGFFLSEHTTALSDAFTSDIFFSEMPLKEKVSLLGRVYANQTSINISVKNKKKRDDYYGSISNIDKNHLILKTNKTYLRLNLDDIITIKQAKEDDDESI</sequence>
<dbReference type="Proteomes" id="UP000644875">
    <property type="component" value="Unassembled WGS sequence"/>
</dbReference>
<gene>
    <name evidence="1" type="ORF">JHK64_05065</name>
</gene>
<dbReference type="AlphaFoldDB" id="A0A934PAJ8"/>
<proteinExistence type="predicted"/>
<name>A0A934PAJ8_9STRE</name>
<comment type="caution">
    <text evidence="1">The sequence shown here is derived from an EMBL/GenBank/DDBJ whole genome shotgun (WGS) entry which is preliminary data.</text>
</comment>